<evidence type="ECO:0000313" key="2">
    <source>
        <dbReference type="Proteomes" id="UP000789831"/>
    </source>
</evidence>
<sequence length="65" mass="7603">MQKMQLFYIFELNEPKEANVAAEEPKNLNGHLVLISKHYSETQEEKKGRQMHLYFSDQIFGKSSA</sequence>
<evidence type="ECO:0000313" key="1">
    <source>
        <dbReference type="EMBL" id="CAG8611620.1"/>
    </source>
</evidence>
<proteinExistence type="predicted"/>
<keyword evidence="2" id="KW-1185">Reference proteome</keyword>
<feature type="non-terminal residue" evidence="1">
    <location>
        <position position="65"/>
    </location>
</feature>
<reference evidence="1" key="1">
    <citation type="submission" date="2021-06" db="EMBL/GenBank/DDBJ databases">
        <authorList>
            <person name="Kallberg Y."/>
            <person name="Tangrot J."/>
            <person name="Rosling A."/>
        </authorList>
    </citation>
    <scope>NUCLEOTIDE SEQUENCE</scope>
    <source>
        <strain evidence="1">MT106</strain>
    </source>
</reference>
<comment type="caution">
    <text evidence="1">The sequence shown here is derived from an EMBL/GenBank/DDBJ whole genome shotgun (WGS) entry which is preliminary data.</text>
</comment>
<organism evidence="1 2">
    <name type="scientific">Ambispora gerdemannii</name>
    <dbReference type="NCBI Taxonomy" id="144530"/>
    <lineage>
        <taxon>Eukaryota</taxon>
        <taxon>Fungi</taxon>
        <taxon>Fungi incertae sedis</taxon>
        <taxon>Mucoromycota</taxon>
        <taxon>Glomeromycotina</taxon>
        <taxon>Glomeromycetes</taxon>
        <taxon>Archaeosporales</taxon>
        <taxon>Ambisporaceae</taxon>
        <taxon>Ambispora</taxon>
    </lineage>
</organism>
<dbReference type="AlphaFoldDB" id="A0A9N9GHW8"/>
<name>A0A9N9GHW8_9GLOM</name>
<accession>A0A9N9GHW8</accession>
<dbReference type="EMBL" id="CAJVPL010002484">
    <property type="protein sequence ID" value="CAG8611620.1"/>
    <property type="molecule type" value="Genomic_DNA"/>
</dbReference>
<gene>
    <name evidence="1" type="ORF">AGERDE_LOCUS9621</name>
</gene>
<dbReference type="Proteomes" id="UP000789831">
    <property type="component" value="Unassembled WGS sequence"/>
</dbReference>
<protein>
    <submittedName>
        <fullName evidence="1">8008_t:CDS:1</fullName>
    </submittedName>
</protein>